<feature type="signal peptide" evidence="1">
    <location>
        <begin position="1"/>
        <end position="18"/>
    </location>
</feature>
<dbReference type="Proteomes" id="UP001140217">
    <property type="component" value="Unassembled WGS sequence"/>
</dbReference>
<keyword evidence="3" id="KW-1185">Reference proteome</keyword>
<evidence type="ECO:0008006" key="4">
    <source>
        <dbReference type="Google" id="ProtNLM"/>
    </source>
</evidence>
<dbReference type="AlphaFoldDB" id="A0A9W8H794"/>
<reference evidence="2" key="1">
    <citation type="submission" date="2022-07" db="EMBL/GenBank/DDBJ databases">
        <title>Phylogenomic reconstructions and comparative analyses of Kickxellomycotina fungi.</title>
        <authorList>
            <person name="Reynolds N.K."/>
            <person name="Stajich J.E."/>
            <person name="Barry K."/>
            <person name="Grigoriev I.V."/>
            <person name="Crous P."/>
            <person name="Smith M.E."/>
        </authorList>
    </citation>
    <scope>NUCLEOTIDE SEQUENCE</scope>
    <source>
        <strain evidence="2">NBRC 105414</strain>
    </source>
</reference>
<accession>A0A9W8H794</accession>
<organism evidence="2 3">
    <name type="scientific">Coemansia javaensis</name>
    <dbReference type="NCBI Taxonomy" id="2761396"/>
    <lineage>
        <taxon>Eukaryota</taxon>
        <taxon>Fungi</taxon>
        <taxon>Fungi incertae sedis</taxon>
        <taxon>Zoopagomycota</taxon>
        <taxon>Kickxellomycotina</taxon>
        <taxon>Kickxellomycetes</taxon>
        <taxon>Kickxellales</taxon>
        <taxon>Kickxellaceae</taxon>
        <taxon>Coemansia</taxon>
    </lineage>
</organism>
<feature type="chain" id="PRO_5040832816" description="Hydrophobin" evidence="1">
    <location>
        <begin position="19"/>
        <end position="154"/>
    </location>
</feature>
<protein>
    <recommendedName>
        <fullName evidence="4">Hydrophobin</fullName>
    </recommendedName>
</protein>
<proteinExistence type="predicted"/>
<evidence type="ECO:0000256" key="1">
    <source>
        <dbReference type="SAM" id="SignalP"/>
    </source>
</evidence>
<name>A0A9W8H794_9FUNG</name>
<sequence>MRLPAAAAVFTLASFVAASPAVIRRDDSYQVSTSIPPYPGTGEPTPGTCPCAPNPTDVLQKCGFTGERIALLSPLLQALGLAQTVDGVKQLIKKVVIEVGGLVGGPVGDLLNGVTNLVSNILGVQLPIDNLVQVIVHILTTDVPCILDALLPLP</sequence>
<keyword evidence="1" id="KW-0732">Signal</keyword>
<evidence type="ECO:0000313" key="2">
    <source>
        <dbReference type="EMBL" id="KAJ2778385.1"/>
    </source>
</evidence>
<evidence type="ECO:0000313" key="3">
    <source>
        <dbReference type="Proteomes" id="UP001140217"/>
    </source>
</evidence>
<comment type="caution">
    <text evidence="2">The sequence shown here is derived from an EMBL/GenBank/DDBJ whole genome shotgun (WGS) entry which is preliminary data.</text>
</comment>
<dbReference type="EMBL" id="JANBUL010000232">
    <property type="protein sequence ID" value="KAJ2778385.1"/>
    <property type="molecule type" value="Genomic_DNA"/>
</dbReference>
<gene>
    <name evidence="2" type="ORF">H4R18_004634</name>
</gene>